<keyword evidence="3" id="KW-0456">Lyase</keyword>
<dbReference type="FunFam" id="3.20.20.60:FF:000004">
    <property type="entry name" value="5-keto-4-deoxy-D-glucarate aldolase"/>
    <property type="match status" value="1"/>
</dbReference>
<dbReference type="InterPro" id="IPR050251">
    <property type="entry name" value="HpcH-HpaI_aldolase"/>
</dbReference>
<proteinExistence type="inferred from homology"/>
<dbReference type="InterPro" id="IPR040442">
    <property type="entry name" value="Pyrv_kinase-like_dom_sf"/>
</dbReference>
<dbReference type="GO" id="GO:0046872">
    <property type="term" value="F:metal ion binding"/>
    <property type="evidence" value="ECO:0007669"/>
    <property type="project" value="UniProtKB-KW"/>
</dbReference>
<protein>
    <submittedName>
        <fullName evidence="5">2,4-dihydroxyhept-2-ene-1,7-dioic acid aldolase</fullName>
    </submittedName>
</protein>
<keyword evidence="2" id="KW-0479">Metal-binding</keyword>
<dbReference type="AlphaFoldDB" id="A0A1L1PWD7"/>
<dbReference type="Proteomes" id="UP000028878">
    <property type="component" value="Unassembled WGS sequence"/>
</dbReference>
<dbReference type="Gene3D" id="3.20.20.60">
    <property type="entry name" value="Phosphoenolpyruvate-binding domains"/>
    <property type="match status" value="1"/>
</dbReference>
<dbReference type="InterPro" id="IPR005000">
    <property type="entry name" value="Aldolase/citrate-lyase_domain"/>
</dbReference>
<dbReference type="GO" id="GO:0016832">
    <property type="term" value="F:aldehyde-lyase activity"/>
    <property type="evidence" value="ECO:0007669"/>
    <property type="project" value="TreeGrafter"/>
</dbReference>
<feature type="domain" description="HpcH/HpaI aldolase/citrate lyase" evidence="4">
    <location>
        <begin position="23"/>
        <end position="259"/>
    </location>
</feature>
<evidence type="ECO:0000256" key="1">
    <source>
        <dbReference type="ARBA" id="ARBA00005568"/>
    </source>
</evidence>
<evidence type="ECO:0000256" key="3">
    <source>
        <dbReference type="ARBA" id="ARBA00023239"/>
    </source>
</evidence>
<evidence type="ECO:0000313" key="5">
    <source>
        <dbReference type="EMBL" id="CDN90316.1"/>
    </source>
</evidence>
<reference evidence="6" key="1">
    <citation type="submission" date="2014-11" db="EMBL/GenBank/DDBJ databases">
        <title>Draft genome sequence of Hydrogenophaga intermedia S1.</title>
        <authorList>
            <person name="Gan H.M."/>
            <person name="Chew T.H."/>
            <person name="Stolz A."/>
        </authorList>
    </citation>
    <scope>NUCLEOTIDE SEQUENCE [LARGE SCALE GENOMIC DNA]</scope>
    <source>
        <strain evidence="6">S1</strain>
    </source>
</reference>
<dbReference type="PANTHER" id="PTHR30502">
    <property type="entry name" value="2-KETO-3-DEOXY-L-RHAMNONATE ALDOLASE"/>
    <property type="match status" value="1"/>
</dbReference>
<evidence type="ECO:0000256" key="2">
    <source>
        <dbReference type="ARBA" id="ARBA00022723"/>
    </source>
</evidence>
<accession>A0A1L1PWD7</accession>
<dbReference type="SUPFAM" id="SSF51621">
    <property type="entry name" value="Phosphoenolpyruvate/pyruvate domain"/>
    <property type="match status" value="1"/>
</dbReference>
<organism evidence="5 6">
    <name type="scientific">Hydrogenophaga intermedia</name>
    <dbReference type="NCBI Taxonomy" id="65786"/>
    <lineage>
        <taxon>Bacteria</taxon>
        <taxon>Pseudomonadati</taxon>
        <taxon>Pseudomonadota</taxon>
        <taxon>Betaproteobacteria</taxon>
        <taxon>Burkholderiales</taxon>
        <taxon>Comamonadaceae</taxon>
        <taxon>Hydrogenophaga</taxon>
    </lineage>
</organism>
<evidence type="ECO:0000259" key="4">
    <source>
        <dbReference type="Pfam" id="PF03328"/>
    </source>
</evidence>
<dbReference type="GO" id="GO:0005737">
    <property type="term" value="C:cytoplasm"/>
    <property type="evidence" value="ECO:0007669"/>
    <property type="project" value="UniProtKB-ARBA"/>
</dbReference>
<evidence type="ECO:0000313" key="6">
    <source>
        <dbReference type="Proteomes" id="UP000028878"/>
    </source>
</evidence>
<keyword evidence="6" id="KW-1185">Reference proteome</keyword>
<dbReference type="EMBL" id="CCAE010000075">
    <property type="protein sequence ID" value="CDN90316.1"/>
    <property type="molecule type" value="Genomic_DNA"/>
</dbReference>
<comment type="similarity">
    <text evidence="1">Belongs to the HpcH/HpaI aldolase family.</text>
</comment>
<gene>
    <name evidence="5" type="ORF">BN948_04758</name>
</gene>
<sequence length="280" mass="29041">MPTATMQIPTNVFKQALAEGRAQIGLWAALASAYSTELIAGVGYDWLLIDGEHAPNDVRSTLAQLQAVASAQQGFGDARSHPVVRVPVGTGDVGTALIKQYLDIGAQTLLVPMIDTPEQAAQVVAATRYAPVGVRGMGSALARASRWQAHARYVHEADEQVCVLVQAETVTAMKNLDAIAATPGVDGVFIGPADLSASMGHRGNAAHPEVQAAIADGMRRIRAAGKAPGILATTEAGARQWLDAGALFVAVGADSMLLASGATQLLAKFKGPIQQGPNTY</sequence>
<dbReference type="Pfam" id="PF03328">
    <property type="entry name" value="HpcH_HpaI"/>
    <property type="match status" value="1"/>
</dbReference>
<name>A0A1L1PWD7_HYDIT</name>
<dbReference type="PANTHER" id="PTHR30502:SF0">
    <property type="entry name" value="PHOSPHOENOLPYRUVATE CARBOXYLASE FAMILY PROTEIN"/>
    <property type="match status" value="1"/>
</dbReference>
<dbReference type="InterPro" id="IPR015813">
    <property type="entry name" value="Pyrv/PenolPyrv_kinase-like_dom"/>
</dbReference>